<sequence>MAKVVASIKAIVTRVVFGSHGLLAIWQVTILKKELYFWYLSAPVLLLFFEGIFTLTIKRSQEWKWFCPSVFLYLGSVVPAIWLLELDKIDKKYKGGAGLNATTLEGLHKLDQLLGPHVQITALNISPDTWLTLIEQFLMLILILGRWMLPKGDLTRDQLSQLLLVYIGTAADIIEFFDTFQDETIGRHPVLPFLTLAIWSWSLLQFTVVLTATKSSRRSRISAPVQSSNLKKKKGKKSRNRKGLAAYCCSVDVWAIVINILLQDAPFVIFRALLIGYYKIISYMNIFFTCKNTLVIALQLYRLYVVFAEKRNTLKKQKKKRRSKRDPSPDISLVLAAIESSGGGKYGFDMGPFPKPKKKGSKQRNTGHSSTSCSEMLGVASNPASRLDTGGQRARRKSLSANDLHELEMGVDEYLSGDDQETARFEEEEQSSDEEEEEEQEDASFSEEEHDPMDEFTPAQISTILNAAAVNSKRSRATVAPAKGSRQDTGYSTATSSSRSRVSGKKNIKSRSSSAHSTPGRSNRVAKKKGTGGRRTAGNTMDEQI</sequence>
<dbReference type="PANTHER" id="PTHR22168">
    <property type="entry name" value="TMEM26 PROTEIN"/>
    <property type="match status" value="1"/>
</dbReference>
<feature type="transmembrane region" description="Helical" evidence="2">
    <location>
        <begin position="244"/>
        <end position="262"/>
    </location>
</feature>
<comment type="caution">
    <text evidence="3">The sequence shown here is derived from an EMBL/GenBank/DDBJ whole genome shotgun (WGS) entry which is preliminary data.</text>
</comment>
<feature type="compositionally biased region" description="Low complexity" evidence="1">
    <location>
        <begin position="492"/>
        <end position="501"/>
    </location>
</feature>
<evidence type="ECO:0000313" key="3">
    <source>
        <dbReference type="EMBL" id="CAB3367770.1"/>
    </source>
</evidence>
<dbReference type="InterPro" id="IPR019169">
    <property type="entry name" value="Transmembrane_26"/>
</dbReference>
<evidence type="ECO:0000313" key="4">
    <source>
        <dbReference type="Proteomes" id="UP000494165"/>
    </source>
</evidence>
<dbReference type="PANTHER" id="PTHR22168:SF8">
    <property type="entry name" value="TRANSMEMBRANE PROTEIN 26"/>
    <property type="match status" value="1"/>
</dbReference>
<feature type="transmembrane region" description="Helical" evidence="2">
    <location>
        <begin position="65"/>
        <end position="84"/>
    </location>
</feature>
<keyword evidence="4" id="KW-1185">Reference proteome</keyword>
<feature type="transmembrane region" description="Helical" evidence="2">
    <location>
        <begin position="12"/>
        <end position="30"/>
    </location>
</feature>
<dbReference type="EMBL" id="CADEPI010000033">
    <property type="protein sequence ID" value="CAB3367770.1"/>
    <property type="molecule type" value="Genomic_DNA"/>
</dbReference>
<dbReference type="Proteomes" id="UP000494165">
    <property type="component" value="Unassembled WGS sequence"/>
</dbReference>
<feature type="transmembrane region" description="Helical" evidence="2">
    <location>
        <begin position="36"/>
        <end position="53"/>
    </location>
</feature>
<feature type="transmembrane region" description="Helical" evidence="2">
    <location>
        <begin position="268"/>
        <end position="288"/>
    </location>
</feature>
<evidence type="ECO:0000256" key="2">
    <source>
        <dbReference type="SAM" id="Phobius"/>
    </source>
</evidence>
<keyword evidence="2" id="KW-1133">Transmembrane helix</keyword>
<feature type="compositionally biased region" description="Acidic residues" evidence="1">
    <location>
        <begin position="409"/>
        <end position="454"/>
    </location>
</feature>
<feature type="transmembrane region" description="Helical" evidence="2">
    <location>
        <begin position="189"/>
        <end position="212"/>
    </location>
</feature>
<reference evidence="3 4" key="1">
    <citation type="submission" date="2020-04" db="EMBL/GenBank/DDBJ databases">
        <authorList>
            <person name="Alioto T."/>
            <person name="Alioto T."/>
            <person name="Gomez Garrido J."/>
        </authorList>
    </citation>
    <scope>NUCLEOTIDE SEQUENCE [LARGE SCALE GENOMIC DNA]</scope>
</reference>
<feature type="region of interest" description="Disordered" evidence="1">
    <location>
        <begin position="349"/>
        <end position="545"/>
    </location>
</feature>
<organism evidence="3 4">
    <name type="scientific">Cloeon dipterum</name>
    <dbReference type="NCBI Taxonomy" id="197152"/>
    <lineage>
        <taxon>Eukaryota</taxon>
        <taxon>Metazoa</taxon>
        <taxon>Ecdysozoa</taxon>
        <taxon>Arthropoda</taxon>
        <taxon>Hexapoda</taxon>
        <taxon>Insecta</taxon>
        <taxon>Pterygota</taxon>
        <taxon>Palaeoptera</taxon>
        <taxon>Ephemeroptera</taxon>
        <taxon>Pisciforma</taxon>
        <taxon>Baetidae</taxon>
        <taxon>Cloeon</taxon>
    </lineage>
</organism>
<keyword evidence="2" id="KW-0472">Membrane</keyword>
<dbReference type="Pfam" id="PF09772">
    <property type="entry name" value="Tmem26"/>
    <property type="match status" value="1"/>
</dbReference>
<accession>A0A8S1CHL7</accession>
<keyword evidence="2" id="KW-0812">Transmembrane</keyword>
<feature type="transmembrane region" description="Helical" evidence="2">
    <location>
        <begin position="161"/>
        <end position="177"/>
    </location>
</feature>
<gene>
    <name evidence="3" type="ORF">CLODIP_2_CD11806</name>
</gene>
<name>A0A8S1CHL7_9INSE</name>
<evidence type="ECO:0008006" key="5">
    <source>
        <dbReference type="Google" id="ProtNLM"/>
    </source>
</evidence>
<evidence type="ECO:0000256" key="1">
    <source>
        <dbReference type="SAM" id="MobiDB-lite"/>
    </source>
</evidence>
<proteinExistence type="predicted"/>
<feature type="compositionally biased region" description="Polar residues" evidence="1">
    <location>
        <begin position="363"/>
        <end position="374"/>
    </location>
</feature>
<feature type="compositionally biased region" description="Polar residues" evidence="1">
    <location>
        <begin position="510"/>
        <end position="521"/>
    </location>
</feature>
<protein>
    <recommendedName>
        <fullName evidence="5">Transmembrane protein 26</fullName>
    </recommendedName>
</protein>
<feature type="transmembrane region" description="Helical" evidence="2">
    <location>
        <begin position="130"/>
        <end position="149"/>
    </location>
</feature>
<dbReference type="OrthoDB" id="10042902at2759"/>
<dbReference type="AlphaFoldDB" id="A0A8S1CHL7"/>